<dbReference type="EMBL" id="CAUWAG010000020">
    <property type="protein sequence ID" value="CAJ2512969.1"/>
    <property type="molecule type" value="Genomic_DNA"/>
</dbReference>
<protein>
    <submittedName>
        <fullName evidence="2">Uu.00g010880.m01.CDS01</fullName>
    </submittedName>
</protein>
<keyword evidence="3" id="KW-1185">Reference proteome</keyword>
<reference evidence="2" key="1">
    <citation type="submission" date="2023-10" db="EMBL/GenBank/DDBJ databases">
        <authorList>
            <person name="Hackl T."/>
        </authorList>
    </citation>
    <scope>NUCLEOTIDE SEQUENCE</scope>
</reference>
<feature type="compositionally biased region" description="Low complexity" evidence="1">
    <location>
        <begin position="101"/>
        <end position="118"/>
    </location>
</feature>
<organism evidence="2 3">
    <name type="scientific">Anthostomella pinea</name>
    <dbReference type="NCBI Taxonomy" id="933095"/>
    <lineage>
        <taxon>Eukaryota</taxon>
        <taxon>Fungi</taxon>
        <taxon>Dikarya</taxon>
        <taxon>Ascomycota</taxon>
        <taxon>Pezizomycotina</taxon>
        <taxon>Sordariomycetes</taxon>
        <taxon>Xylariomycetidae</taxon>
        <taxon>Xylariales</taxon>
        <taxon>Xylariaceae</taxon>
        <taxon>Anthostomella</taxon>
    </lineage>
</organism>
<gene>
    <name evidence="2" type="ORF">KHLLAP_LOCUS13437</name>
</gene>
<sequence>MDHFNATVFNGSMVATRKGFQVTKQKHKGTAFVNSSVQNAEQQKPKQLCSLPFRNTQLTFITNGANDGKLAPPRRRTGRSKSPSDKPLGSGVTKAKRLFKTSSSRRSSSSASSTASVSSEERLIDSGRGTPELLTAPCVQPLSLPAWASYRLPESLPSSKKRLLFMCLAFAPSDEFSYDEARLLEQDPWKLPEMHVWSVQDPTSLHCAITLGALFDGMSAGKRDTPDLLSLSSQLSSIINRRLNDNTQTGLSRDVTIHAVATMAILAGYGGQHDHWHVHMNGLLRLIDLVGGQHNMNPRTIHTIRTADLVGAISAATKPCVPFIRRQIPLQSPSPLIDDERIVTRLTHHLSGCGIQPSIIKTLSEVAIYSRCVSLCGDDRRSLHLEPGVMIEHYHYLEYELLSYPEPLRALDQVISPTTTRRLAINVPSGTPFPRMDPSDTCTKAIESVIRIIALRFLREPTFDLPCGEMIQCQMFRELLEDILAYRCRQTSADPLIDPLLQEDSSDPQRPTLIWICLAVYGQSIRTTLTSANEQEAAVKLVCQKLLRQVLGSEASANPELVSEEDLGVFHLLDLRSHKKPRRDAREVIRHLLGLGS</sequence>
<evidence type="ECO:0000313" key="3">
    <source>
        <dbReference type="Proteomes" id="UP001295740"/>
    </source>
</evidence>
<evidence type="ECO:0000313" key="2">
    <source>
        <dbReference type="EMBL" id="CAJ2512969.1"/>
    </source>
</evidence>
<name>A0AAI8VXL9_9PEZI</name>
<comment type="caution">
    <text evidence="2">The sequence shown here is derived from an EMBL/GenBank/DDBJ whole genome shotgun (WGS) entry which is preliminary data.</text>
</comment>
<dbReference type="AlphaFoldDB" id="A0AAI8VXL9"/>
<dbReference type="PANTHER" id="PTHR37540">
    <property type="entry name" value="TRANSCRIPTION FACTOR (ACR-2), PUTATIVE-RELATED-RELATED"/>
    <property type="match status" value="1"/>
</dbReference>
<feature type="region of interest" description="Disordered" evidence="1">
    <location>
        <begin position="62"/>
        <end position="123"/>
    </location>
</feature>
<accession>A0AAI8VXL9</accession>
<dbReference type="Proteomes" id="UP001295740">
    <property type="component" value="Unassembled WGS sequence"/>
</dbReference>
<dbReference type="PANTHER" id="PTHR37540:SF5">
    <property type="entry name" value="TRANSCRIPTION FACTOR DOMAIN-CONTAINING PROTEIN"/>
    <property type="match status" value="1"/>
</dbReference>
<proteinExistence type="predicted"/>
<evidence type="ECO:0000256" key="1">
    <source>
        <dbReference type="SAM" id="MobiDB-lite"/>
    </source>
</evidence>